<gene>
    <name evidence="1" type="ORF">OESDEN_17076</name>
</gene>
<proteinExistence type="predicted"/>
<reference evidence="1 2" key="1">
    <citation type="submission" date="2014-03" db="EMBL/GenBank/DDBJ databases">
        <title>Draft genome of the hookworm Oesophagostomum dentatum.</title>
        <authorList>
            <person name="Mitreva M."/>
        </authorList>
    </citation>
    <scope>NUCLEOTIDE SEQUENCE [LARGE SCALE GENOMIC DNA]</scope>
    <source>
        <strain evidence="1 2">OD-Hann</strain>
    </source>
</reference>
<accession>A0A0B1SI87</accession>
<name>A0A0B1SI87_OESDE</name>
<dbReference type="AlphaFoldDB" id="A0A0B1SI87"/>
<organism evidence="1 2">
    <name type="scientific">Oesophagostomum dentatum</name>
    <name type="common">Nodular worm</name>
    <dbReference type="NCBI Taxonomy" id="61180"/>
    <lineage>
        <taxon>Eukaryota</taxon>
        <taxon>Metazoa</taxon>
        <taxon>Ecdysozoa</taxon>
        <taxon>Nematoda</taxon>
        <taxon>Chromadorea</taxon>
        <taxon>Rhabditida</taxon>
        <taxon>Rhabditina</taxon>
        <taxon>Rhabditomorpha</taxon>
        <taxon>Strongyloidea</taxon>
        <taxon>Strongylidae</taxon>
        <taxon>Oesophagostomum</taxon>
    </lineage>
</organism>
<feature type="non-terminal residue" evidence="1">
    <location>
        <position position="1"/>
    </location>
</feature>
<protein>
    <submittedName>
        <fullName evidence="1">Uncharacterized protein</fullName>
    </submittedName>
</protein>
<dbReference type="Proteomes" id="UP000053660">
    <property type="component" value="Unassembled WGS sequence"/>
</dbReference>
<evidence type="ECO:0000313" key="2">
    <source>
        <dbReference type="Proteomes" id="UP000053660"/>
    </source>
</evidence>
<dbReference type="OrthoDB" id="728at2759"/>
<sequence length="175" mass="20334">NQFIDDEWLIKNKIIAHSEKKTITPKDEFDPKVLVYDPTTLAGEWEQDETTKKWTKCSRKFKPYRPQRPAVMKNVLEGINNTPLVKLNKVPKENGVDCNIEFDPKVLVYDPTTLAGEWEQDETTKKWTKCSRKFKPYRPQRPAVMKNVLEGINNTPLVKLNKVPKENGVDCNMCK</sequence>
<keyword evidence="2" id="KW-1185">Reference proteome</keyword>
<dbReference type="EMBL" id="KN574462">
    <property type="protein sequence ID" value="KHJ83227.1"/>
    <property type="molecule type" value="Genomic_DNA"/>
</dbReference>
<evidence type="ECO:0000313" key="1">
    <source>
        <dbReference type="EMBL" id="KHJ83227.1"/>
    </source>
</evidence>